<comment type="caution">
    <text evidence="2">The sequence shown here is derived from an EMBL/GenBank/DDBJ whole genome shotgun (WGS) entry which is preliminary data.</text>
</comment>
<evidence type="ECO:0000313" key="3">
    <source>
        <dbReference type="Proteomes" id="UP000827284"/>
    </source>
</evidence>
<name>A0A9P3H954_9FUNG</name>
<gene>
    <name evidence="2" type="ORF">EMPS_04777</name>
</gene>
<reference evidence="2" key="1">
    <citation type="submission" date="2021-11" db="EMBL/GenBank/DDBJ databases">
        <authorList>
            <person name="Herlambang A."/>
            <person name="Guo Y."/>
            <person name="Takashima Y."/>
            <person name="Nishizawa T."/>
        </authorList>
    </citation>
    <scope>NUCLEOTIDE SEQUENCE</scope>
    <source>
        <strain evidence="2">E1425</strain>
    </source>
</reference>
<evidence type="ECO:0000256" key="1">
    <source>
        <dbReference type="SAM" id="SignalP"/>
    </source>
</evidence>
<reference evidence="2" key="2">
    <citation type="journal article" date="2022" name="Microbiol. Resour. Announc.">
        <title>Whole-Genome Sequence of Entomortierella parvispora E1425, a Mucoromycotan Fungus Associated with Burkholderiaceae-Related Endosymbiotic Bacteria.</title>
        <authorList>
            <person name="Herlambang A."/>
            <person name="Guo Y."/>
            <person name="Takashima Y."/>
            <person name="Narisawa K."/>
            <person name="Ohta H."/>
            <person name="Nishizawa T."/>
        </authorList>
    </citation>
    <scope>NUCLEOTIDE SEQUENCE</scope>
    <source>
        <strain evidence="2">E1425</strain>
    </source>
</reference>
<feature type="signal peptide" evidence="1">
    <location>
        <begin position="1"/>
        <end position="16"/>
    </location>
</feature>
<keyword evidence="1" id="KW-0732">Signal</keyword>
<dbReference type="EMBL" id="BQFW01000006">
    <property type="protein sequence ID" value="GJJ72420.1"/>
    <property type="molecule type" value="Genomic_DNA"/>
</dbReference>
<accession>A0A9P3H954</accession>
<keyword evidence="3" id="KW-1185">Reference proteome</keyword>
<dbReference type="AlphaFoldDB" id="A0A9P3H954"/>
<sequence>MKFLAAALALVAAASASIVARDLPFIKTLAEPTNYVDYQKPYSVNGYSRCEFNNGTKTNIKDFQKIAGSRWECTVGPSPRYNFCTVKSNVHDLTTVEFVKVTAALCTKYNGFLMIDQGPSTA</sequence>
<feature type="chain" id="PRO_5040416621" evidence="1">
    <location>
        <begin position="17"/>
        <end position="122"/>
    </location>
</feature>
<organism evidence="2 3">
    <name type="scientific">Entomortierella parvispora</name>
    <dbReference type="NCBI Taxonomy" id="205924"/>
    <lineage>
        <taxon>Eukaryota</taxon>
        <taxon>Fungi</taxon>
        <taxon>Fungi incertae sedis</taxon>
        <taxon>Mucoromycota</taxon>
        <taxon>Mortierellomycotina</taxon>
        <taxon>Mortierellomycetes</taxon>
        <taxon>Mortierellales</taxon>
        <taxon>Mortierellaceae</taxon>
        <taxon>Entomortierella</taxon>
    </lineage>
</organism>
<proteinExistence type="predicted"/>
<evidence type="ECO:0000313" key="2">
    <source>
        <dbReference type="EMBL" id="GJJ72420.1"/>
    </source>
</evidence>
<protein>
    <submittedName>
        <fullName evidence="2">Uncharacterized protein</fullName>
    </submittedName>
</protein>
<dbReference type="OrthoDB" id="2425890at2759"/>
<dbReference type="Proteomes" id="UP000827284">
    <property type="component" value="Unassembled WGS sequence"/>
</dbReference>